<keyword evidence="2" id="KW-1185">Reference proteome</keyword>
<name>A0A9D4G735_DREPO</name>
<dbReference type="AlphaFoldDB" id="A0A9D4G735"/>
<reference evidence="1" key="2">
    <citation type="submission" date="2020-11" db="EMBL/GenBank/DDBJ databases">
        <authorList>
            <person name="McCartney M.A."/>
            <person name="Auch B."/>
            <person name="Kono T."/>
            <person name="Mallez S."/>
            <person name="Becker A."/>
            <person name="Gohl D.M."/>
            <person name="Silverstein K.A.T."/>
            <person name="Koren S."/>
            <person name="Bechman K.B."/>
            <person name="Herman A."/>
            <person name="Abrahante J.E."/>
            <person name="Garbe J."/>
        </authorList>
    </citation>
    <scope>NUCLEOTIDE SEQUENCE</scope>
    <source>
        <strain evidence="1">Duluth1</strain>
        <tissue evidence="1">Whole animal</tissue>
    </source>
</reference>
<accession>A0A9D4G735</accession>
<evidence type="ECO:0000313" key="2">
    <source>
        <dbReference type="Proteomes" id="UP000828390"/>
    </source>
</evidence>
<gene>
    <name evidence="1" type="ORF">DPMN_140150</name>
</gene>
<reference evidence="1" key="1">
    <citation type="journal article" date="2019" name="bioRxiv">
        <title>The Genome of the Zebra Mussel, Dreissena polymorpha: A Resource for Invasive Species Research.</title>
        <authorList>
            <person name="McCartney M.A."/>
            <person name="Auch B."/>
            <person name="Kono T."/>
            <person name="Mallez S."/>
            <person name="Zhang Y."/>
            <person name="Obille A."/>
            <person name="Becker A."/>
            <person name="Abrahante J.E."/>
            <person name="Garbe J."/>
            <person name="Badalamenti J.P."/>
            <person name="Herman A."/>
            <person name="Mangelson H."/>
            <person name="Liachko I."/>
            <person name="Sullivan S."/>
            <person name="Sone E.D."/>
            <person name="Koren S."/>
            <person name="Silverstein K.A.T."/>
            <person name="Beckman K.B."/>
            <person name="Gohl D.M."/>
        </authorList>
    </citation>
    <scope>NUCLEOTIDE SEQUENCE</scope>
    <source>
        <strain evidence="1">Duluth1</strain>
        <tissue evidence="1">Whole animal</tissue>
    </source>
</reference>
<organism evidence="1 2">
    <name type="scientific">Dreissena polymorpha</name>
    <name type="common">Zebra mussel</name>
    <name type="synonym">Mytilus polymorpha</name>
    <dbReference type="NCBI Taxonomy" id="45954"/>
    <lineage>
        <taxon>Eukaryota</taxon>
        <taxon>Metazoa</taxon>
        <taxon>Spiralia</taxon>
        <taxon>Lophotrochozoa</taxon>
        <taxon>Mollusca</taxon>
        <taxon>Bivalvia</taxon>
        <taxon>Autobranchia</taxon>
        <taxon>Heteroconchia</taxon>
        <taxon>Euheterodonta</taxon>
        <taxon>Imparidentia</taxon>
        <taxon>Neoheterodontei</taxon>
        <taxon>Myida</taxon>
        <taxon>Dreissenoidea</taxon>
        <taxon>Dreissenidae</taxon>
        <taxon>Dreissena</taxon>
    </lineage>
</organism>
<proteinExistence type="predicted"/>
<dbReference type="EMBL" id="JAIWYP010000006">
    <property type="protein sequence ID" value="KAH3811735.1"/>
    <property type="molecule type" value="Genomic_DNA"/>
</dbReference>
<protein>
    <submittedName>
        <fullName evidence="1">Uncharacterized protein</fullName>
    </submittedName>
</protein>
<comment type="caution">
    <text evidence="1">The sequence shown here is derived from an EMBL/GenBank/DDBJ whole genome shotgun (WGS) entry which is preliminary data.</text>
</comment>
<evidence type="ECO:0000313" key="1">
    <source>
        <dbReference type="EMBL" id="KAH3811735.1"/>
    </source>
</evidence>
<sequence>MAIQQDLQKLKNVAVKRFRIYDRIAPNMRPGDADYAWSERGICDADDGHDDFRNVQDDVYRKFIRKIDEIIINRLSMGFLISPASIL</sequence>
<dbReference type="Proteomes" id="UP000828390">
    <property type="component" value="Unassembled WGS sequence"/>
</dbReference>